<dbReference type="AlphaFoldDB" id="A0A226QKP4"/>
<gene>
    <name evidence="7" type="ORF">B9L23_18605</name>
</gene>
<keyword evidence="2" id="KW-0815">Transposition</keyword>
<dbReference type="GO" id="GO:0006310">
    <property type="term" value="P:DNA recombination"/>
    <property type="evidence" value="ECO:0007669"/>
    <property type="project" value="UniProtKB-KW"/>
</dbReference>
<keyword evidence="4" id="KW-0233">DNA recombination</keyword>
<protein>
    <submittedName>
        <fullName evidence="7">Transposase</fullName>
    </submittedName>
</protein>
<keyword evidence="8" id="KW-1185">Reference proteome</keyword>
<name>A0A226QKP4_9BACL</name>
<evidence type="ECO:0000256" key="2">
    <source>
        <dbReference type="ARBA" id="ARBA00022578"/>
    </source>
</evidence>
<dbReference type="Pfam" id="PF01385">
    <property type="entry name" value="OrfB_IS605"/>
    <property type="match status" value="1"/>
</dbReference>
<dbReference type="InterPro" id="IPR001959">
    <property type="entry name" value="Transposase"/>
</dbReference>
<evidence type="ECO:0000313" key="7">
    <source>
        <dbReference type="EMBL" id="OXB93116.1"/>
    </source>
</evidence>
<comment type="similarity">
    <text evidence="1">In the C-terminal section; belongs to the transposase 35 family.</text>
</comment>
<evidence type="ECO:0000256" key="3">
    <source>
        <dbReference type="ARBA" id="ARBA00023125"/>
    </source>
</evidence>
<dbReference type="Proteomes" id="UP000198394">
    <property type="component" value="Unassembled WGS sequence"/>
</dbReference>
<dbReference type="InterPro" id="IPR051491">
    <property type="entry name" value="Recombinase/Transposase-rel"/>
</dbReference>
<evidence type="ECO:0000259" key="5">
    <source>
        <dbReference type="Pfam" id="PF01385"/>
    </source>
</evidence>
<accession>A0A226QKP4</accession>
<dbReference type="EMBL" id="NDYL01000002">
    <property type="protein sequence ID" value="OXB93116.1"/>
    <property type="molecule type" value="Genomic_DNA"/>
</dbReference>
<proteinExistence type="inferred from homology"/>
<dbReference type="NCBIfam" id="NF040570">
    <property type="entry name" value="guided_TnpB"/>
    <property type="match status" value="1"/>
</dbReference>
<dbReference type="PANTHER" id="PTHR36172">
    <property type="match status" value="1"/>
</dbReference>
<dbReference type="Pfam" id="PF07282">
    <property type="entry name" value="Cas12f1-like_TNB"/>
    <property type="match status" value="1"/>
</dbReference>
<keyword evidence="3" id="KW-0238">DNA-binding</keyword>
<evidence type="ECO:0000259" key="6">
    <source>
        <dbReference type="Pfam" id="PF07282"/>
    </source>
</evidence>
<evidence type="ECO:0000256" key="4">
    <source>
        <dbReference type="ARBA" id="ARBA00023172"/>
    </source>
</evidence>
<reference evidence="7 8" key="1">
    <citation type="submission" date="2017-04" db="EMBL/GenBank/DDBJ databases">
        <title>The genome sequence of Parageobacillus galactosidasius DSM 18751.</title>
        <authorList>
            <person name="Ramaloko W.T."/>
            <person name="Koen N."/>
            <person name="Polliack S."/>
            <person name="Aliyu H."/>
            <person name="Lebre P."/>
            <person name="Mohr T."/>
            <person name="Oswald F."/>
            <person name="Zwick M."/>
            <person name="Neumann A."/>
            <person name="Syldatk C."/>
            <person name="Cowan D."/>
            <person name="De Maayer P."/>
        </authorList>
    </citation>
    <scope>NUCLEOTIDE SEQUENCE [LARGE SCALE GENOMIC DNA]</scope>
    <source>
        <strain evidence="7 8">DSM 18751</strain>
    </source>
</reference>
<dbReference type="GO" id="GO:0032196">
    <property type="term" value="P:transposition"/>
    <property type="evidence" value="ECO:0007669"/>
    <property type="project" value="UniProtKB-KW"/>
</dbReference>
<evidence type="ECO:0000256" key="1">
    <source>
        <dbReference type="ARBA" id="ARBA00008761"/>
    </source>
</evidence>
<dbReference type="GO" id="GO:0003677">
    <property type="term" value="F:DNA binding"/>
    <property type="evidence" value="ECO:0007669"/>
    <property type="project" value="UniProtKB-KW"/>
</dbReference>
<dbReference type="InterPro" id="IPR010095">
    <property type="entry name" value="Cas12f1-like_TNB"/>
</dbReference>
<dbReference type="RefSeq" id="WP_089098215.1">
    <property type="nucleotide sequence ID" value="NZ_NDYL01000002.1"/>
</dbReference>
<evidence type="ECO:0000313" key="8">
    <source>
        <dbReference type="Proteomes" id="UP000198394"/>
    </source>
</evidence>
<organism evidence="7 8">
    <name type="scientific">Parageobacillus galactosidasius</name>
    <dbReference type="NCBI Taxonomy" id="883812"/>
    <lineage>
        <taxon>Bacteria</taxon>
        <taxon>Bacillati</taxon>
        <taxon>Bacillota</taxon>
        <taxon>Bacilli</taxon>
        <taxon>Bacillales</taxon>
        <taxon>Anoxybacillaceae</taxon>
        <taxon>Parageobacillus</taxon>
    </lineage>
</organism>
<dbReference type="PANTHER" id="PTHR36172:SF1">
    <property type="entry name" value="RESOLVASE-RELATED"/>
    <property type="match status" value="1"/>
</dbReference>
<feature type="domain" description="Cas12f1-like TNB" evidence="6">
    <location>
        <begin position="306"/>
        <end position="368"/>
    </location>
</feature>
<comment type="caution">
    <text evidence="7">The sequence shown here is derived from an EMBL/GenBank/DDBJ whole genome shotgun (WGS) entry which is preliminary data.</text>
</comment>
<dbReference type="NCBIfam" id="TIGR01766">
    <property type="entry name" value="IS200/IS605 family accessory protein TnpB-like domain"/>
    <property type="match status" value="1"/>
</dbReference>
<feature type="domain" description="Probable transposase IS891/IS1136/IS1341" evidence="5">
    <location>
        <begin position="164"/>
        <end position="283"/>
    </location>
</feature>
<sequence>MLRGQKVAFQASKADLERLRACNRESARVWNECLRLAKEHFLQHGRWISKSELQKQTKGRFHLHSQSIQAVCHQYLFARQSARAAIQKGHRHVRYPYKQKTFFNTKWAKDGFTIHENGKITLSMGIHGGKREKPIIVYVSQLPQGTIKEIECCYDHGWYLAITYDDGQEAKAYQPGHAVGVDLGEIHTIGAFCENGQALLITGRKVRSLHRLRNKKLAEIQRRQSRCQKGSRQWKKYERAKKYILSKSERQLRDALHKTTKQFVDWCRAQSVSDVYIGNVEGVQRHTRKKKRASRKQAQKLSNWSFGKTKNYLAYKLAQHGIRLKEMDESYTSQTCPVCRKRKKVSGRIFACSCGYKEHRDVHGARNILSKAVHGHILPWSVPTKLTYLRIA</sequence>